<keyword evidence="2" id="KW-0456">Lyase</keyword>
<feature type="domain" description="VOC" evidence="1">
    <location>
        <begin position="4"/>
        <end position="121"/>
    </location>
</feature>
<dbReference type="InterPro" id="IPR037523">
    <property type="entry name" value="VOC_core"/>
</dbReference>
<proteinExistence type="predicted"/>
<evidence type="ECO:0000259" key="1">
    <source>
        <dbReference type="PROSITE" id="PS51819"/>
    </source>
</evidence>
<keyword evidence="3" id="KW-1185">Reference proteome</keyword>
<dbReference type="InterPro" id="IPR029068">
    <property type="entry name" value="Glyas_Bleomycin-R_OHBP_Dase"/>
</dbReference>
<accession>A0A852RIW7</accession>
<dbReference type="GO" id="GO:0016829">
    <property type="term" value="F:lyase activity"/>
    <property type="evidence" value="ECO:0007669"/>
    <property type="project" value="UniProtKB-KW"/>
</dbReference>
<dbReference type="Gene3D" id="3.10.180.10">
    <property type="entry name" value="2,3-Dihydroxybiphenyl 1,2-Dioxygenase, domain 1"/>
    <property type="match status" value="1"/>
</dbReference>
<sequence length="125" mass="13702">MSIELNHTIVHASDRDVTAAFLTDVLGLPEAPVYGPFRVVELGNGVSLDIVAHPGPVTVQHYAFLVGDDEFDAIHARILERGLSFWADPFHRQEGVINRNDGGRGLYWSDPDGHNLEIITVPYGG</sequence>
<dbReference type="InterPro" id="IPR004360">
    <property type="entry name" value="Glyas_Fos-R_dOase_dom"/>
</dbReference>
<dbReference type="PROSITE" id="PS51819">
    <property type="entry name" value="VOC"/>
    <property type="match status" value="1"/>
</dbReference>
<comment type="caution">
    <text evidence="2">The sequence shown here is derived from an EMBL/GenBank/DDBJ whole genome shotgun (WGS) entry which is preliminary data.</text>
</comment>
<evidence type="ECO:0000313" key="3">
    <source>
        <dbReference type="Proteomes" id="UP000582231"/>
    </source>
</evidence>
<dbReference type="CDD" id="cd08351">
    <property type="entry name" value="ChaP_like"/>
    <property type="match status" value="1"/>
</dbReference>
<reference evidence="2 3" key="1">
    <citation type="submission" date="2020-07" db="EMBL/GenBank/DDBJ databases">
        <title>Sequencing the genomes of 1000 actinobacteria strains.</title>
        <authorList>
            <person name="Klenk H.-P."/>
        </authorList>
    </citation>
    <scope>NUCLEOTIDE SEQUENCE [LARGE SCALE GENOMIC DNA]</scope>
    <source>
        <strain evidence="2 3">DSM 19082</strain>
    </source>
</reference>
<name>A0A852RIW7_9ACTN</name>
<dbReference type="Proteomes" id="UP000582231">
    <property type="component" value="Unassembled WGS sequence"/>
</dbReference>
<dbReference type="AlphaFoldDB" id="A0A852RIW7"/>
<keyword evidence="2" id="KW-0223">Dioxygenase</keyword>
<dbReference type="RefSeq" id="WP_179726827.1">
    <property type="nucleotide sequence ID" value="NZ_BAABEF010000001.1"/>
</dbReference>
<protein>
    <submittedName>
        <fullName evidence="2">Catechol 2,3-dioxygenase-like lactoylglutathione lyase family enzyme</fullName>
    </submittedName>
</protein>
<dbReference type="SUPFAM" id="SSF54593">
    <property type="entry name" value="Glyoxalase/Bleomycin resistance protein/Dihydroxybiphenyl dioxygenase"/>
    <property type="match status" value="1"/>
</dbReference>
<keyword evidence="2" id="KW-0560">Oxidoreductase</keyword>
<dbReference type="GO" id="GO:0051213">
    <property type="term" value="F:dioxygenase activity"/>
    <property type="evidence" value="ECO:0007669"/>
    <property type="project" value="UniProtKB-KW"/>
</dbReference>
<dbReference type="EMBL" id="JACCBF010000001">
    <property type="protein sequence ID" value="NYD30598.1"/>
    <property type="molecule type" value="Genomic_DNA"/>
</dbReference>
<evidence type="ECO:0000313" key="2">
    <source>
        <dbReference type="EMBL" id="NYD30598.1"/>
    </source>
</evidence>
<gene>
    <name evidence="2" type="ORF">BJ958_002144</name>
</gene>
<dbReference type="Pfam" id="PF00903">
    <property type="entry name" value="Glyoxalase"/>
    <property type="match status" value="1"/>
</dbReference>
<organism evidence="2 3">
    <name type="scientific">Nocardioides kongjuensis</name>
    <dbReference type="NCBI Taxonomy" id="349522"/>
    <lineage>
        <taxon>Bacteria</taxon>
        <taxon>Bacillati</taxon>
        <taxon>Actinomycetota</taxon>
        <taxon>Actinomycetes</taxon>
        <taxon>Propionibacteriales</taxon>
        <taxon>Nocardioidaceae</taxon>
        <taxon>Nocardioides</taxon>
    </lineage>
</organism>